<dbReference type="AlphaFoldDB" id="A0AAW2UFJ3"/>
<proteinExistence type="predicted"/>
<dbReference type="EMBL" id="JACGWN010000012">
    <property type="protein sequence ID" value="KAL0415323.1"/>
    <property type="molecule type" value="Genomic_DNA"/>
</dbReference>
<feature type="domain" description="C3H1-type" evidence="7">
    <location>
        <begin position="71"/>
        <end position="98"/>
    </location>
</feature>
<evidence type="ECO:0000256" key="6">
    <source>
        <dbReference type="SAM" id="MobiDB-lite"/>
    </source>
</evidence>
<sequence>MSMNHFNDAQVSNPADFGGKNAFDNCPQSRTANHQASSTHSNFDFKKPKFSERNPNPRIPLSVNRSKLSVPYKSELCLLFQRGKCYYGENCHFSHSISDIRNPGLNTLAMEGHLNEDSKRNAVRKMKECHWFASGKDCPYGDKCQYLHKCDQKVRRDVGFYRQGYAVNGGKDRSGSDQIECHSFNAGEDYDKSVFCKTKLCMKWERFGSCPYGVKCTYAHGKAELQELGSLTELENKYTSRLKLPNPAASCEMGRKIAKKLQGKRCFMDRDIKKISEVYADWMEDRQNFHVPLSKNGS</sequence>
<dbReference type="GO" id="GO:0051252">
    <property type="term" value="P:regulation of RNA metabolic process"/>
    <property type="evidence" value="ECO:0007669"/>
    <property type="project" value="UniProtKB-ARBA"/>
</dbReference>
<feature type="compositionally biased region" description="Polar residues" evidence="6">
    <location>
        <begin position="26"/>
        <end position="42"/>
    </location>
</feature>
<evidence type="ECO:0000259" key="7">
    <source>
        <dbReference type="PROSITE" id="PS50103"/>
    </source>
</evidence>
<feature type="zinc finger region" description="C3H1-type" evidence="5">
    <location>
        <begin position="71"/>
        <end position="98"/>
    </location>
</feature>
<evidence type="ECO:0000256" key="3">
    <source>
        <dbReference type="ARBA" id="ARBA00022771"/>
    </source>
</evidence>
<name>A0AAW2UFJ3_9LAMI</name>
<feature type="zinc finger region" description="C3H1-type" evidence="5">
    <location>
        <begin position="124"/>
        <end position="151"/>
    </location>
</feature>
<feature type="compositionally biased region" description="Basic and acidic residues" evidence="6">
    <location>
        <begin position="43"/>
        <end position="52"/>
    </location>
</feature>
<dbReference type="InterPro" id="IPR000571">
    <property type="entry name" value="Znf_CCCH"/>
</dbReference>
<evidence type="ECO:0000256" key="5">
    <source>
        <dbReference type="PROSITE-ProRule" id="PRU00723"/>
    </source>
</evidence>
<evidence type="ECO:0000313" key="8">
    <source>
        <dbReference type="EMBL" id="KAL0415323.1"/>
    </source>
</evidence>
<dbReference type="SUPFAM" id="SSF90229">
    <property type="entry name" value="CCCH zinc finger"/>
    <property type="match status" value="3"/>
</dbReference>
<feature type="domain" description="C3H1-type" evidence="7">
    <location>
        <begin position="195"/>
        <end position="223"/>
    </location>
</feature>
<keyword evidence="1 5" id="KW-0479">Metal-binding</keyword>
<feature type="region of interest" description="Disordered" evidence="6">
    <location>
        <begin position="1"/>
        <end position="59"/>
    </location>
</feature>
<evidence type="ECO:0000256" key="2">
    <source>
        <dbReference type="ARBA" id="ARBA00022737"/>
    </source>
</evidence>
<dbReference type="SMART" id="SM00356">
    <property type="entry name" value="ZnF_C3H1"/>
    <property type="match status" value="3"/>
</dbReference>
<dbReference type="PROSITE" id="PS50103">
    <property type="entry name" value="ZF_C3H1"/>
    <property type="match status" value="3"/>
</dbReference>
<reference evidence="8" key="1">
    <citation type="submission" date="2020-06" db="EMBL/GenBank/DDBJ databases">
        <authorList>
            <person name="Li T."/>
            <person name="Hu X."/>
            <person name="Zhang T."/>
            <person name="Song X."/>
            <person name="Zhang H."/>
            <person name="Dai N."/>
            <person name="Sheng W."/>
            <person name="Hou X."/>
            <person name="Wei L."/>
        </authorList>
    </citation>
    <scope>NUCLEOTIDE SEQUENCE</scope>
    <source>
        <strain evidence="8">KEN1</strain>
        <tissue evidence="8">Leaf</tissue>
    </source>
</reference>
<accession>A0AAW2UFJ3</accession>
<organism evidence="8">
    <name type="scientific">Sesamum latifolium</name>
    <dbReference type="NCBI Taxonomy" id="2727402"/>
    <lineage>
        <taxon>Eukaryota</taxon>
        <taxon>Viridiplantae</taxon>
        <taxon>Streptophyta</taxon>
        <taxon>Embryophyta</taxon>
        <taxon>Tracheophyta</taxon>
        <taxon>Spermatophyta</taxon>
        <taxon>Magnoliopsida</taxon>
        <taxon>eudicotyledons</taxon>
        <taxon>Gunneridae</taxon>
        <taxon>Pentapetalae</taxon>
        <taxon>asterids</taxon>
        <taxon>lamiids</taxon>
        <taxon>Lamiales</taxon>
        <taxon>Pedaliaceae</taxon>
        <taxon>Sesamum</taxon>
    </lineage>
</organism>
<dbReference type="Pfam" id="PF14608">
    <property type="entry name" value="zf-CCCH_2"/>
    <property type="match status" value="1"/>
</dbReference>
<dbReference type="PANTHER" id="PTHR12547">
    <property type="entry name" value="CCCH ZINC FINGER/TIS11-RELATED"/>
    <property type="match status" value="1"/>
</dbReference>
<feature type="zinc finger region" description="C3H1-type" evidence="5">
    <location>
        <begin position="195"/>
        <end position="223"/>
    </location>
</feature>
<comment type="caution">
    <text evidence="8">The sequence shown here is derived from an EMBL/GenBank/DDBJ whole genome shotgun (WGS) entry which is preliminary data.</text>
</comment>
<dbReference type="Pfam" id="PF00642">
    <property type="entry name" value="zf-CCCH"/>
    <property type="match status" value="2"/>
</dbReference>
<keyword evidence="3 5" id="KW-0863">Zinc-finger</keyword>
<dbReference type="FunFam" id="4.10.1000.10:FF:000003">
    <property type="entry name" value="Zinc finger CCCH domain-containing protein"/>
    <property type="match status" value="1"/>
</dbReference>
<dbReference type="InterPro" id="IPR036855">
    <property type="entry name" value="Znf_CCCH_sf"/>
</dbReference>
<keyword evidence="4 5" id="KW-0862">Zinc</keyword>
<gene>
    <name evidence="8" type="ORF">Slati_3364200</name>
</gene>
<dbReference type="GO" id="GO:0003729">
    <property type="term" value="F:mRNA binding"/>
    <property type="evidence" value="ECO:0007669"/>
    <property type="project" value="InterPro"/>
</dbReference>
<dbReference type="GO" id="GO:0010468">
    <property type="term" value="P:regulation of gene expression"/>
    <property type="evidence" value="ECO:0007669"/>
    <property type="project" value="UniProtKB-ARBA"/>
</dbReference>
<dbReference type="GO" id="GO:0008270">
    <property type="term" value="F:zinc ion binding"/>
    <property type="evidence" value="ECO:0007669"/>
    <property type="project" value="UniProtKB-KW"/>
</dbReference>
<dbReference type="PANTHER" id="PTHR12547:SF162">
    <property type="entry name" value="ZINC FINGER CCCH DOMAIN-CONTAINING PROTEIN 15"/>
    <property type="match status" value="1"/>
</dbReference>
<dbReference type="Gene3D" id="4.10.1000.10">
    <property type="entry name" value="Zinc finger, CCCH-type"/>
    <property type="match status" value="2"/>
</dbReference>
<feature type="domain" description="C3H1-type" evidence="7">
    <location>
        <begin position="124"/>
        <end position="151"/>
    </location>
</feature>
<evidence type="ECO:0000256" key="1">
    <source>
        <dbReference type="ARBA" id="ARBA00022723"/>
    </source>
</evidence>
<protein>
    <submittedName>
        <fullName evidence="8">Zinc finger CCCH domain-containing protein 39</fullName>
    </submittedName>
</protein>
<feature type="compositionally biased region" description="Polar residues" evidence="6">
    <location>
        <begin position="1"/>
        <end position="13"/>
    </location>
</feature>
<keyword evidence="2" id="KW-0677">Repeat</keyword>
<reference evidence="8" key="2">
    <citation type="journal article" date="2024" name="Plant">
        <title>Genomic evolution and insights into agronomic trait innovations of Sesamum species.</title>
        <authorList>
            <person name="Miao H."/>
            <person name="Wang L."/>
            <person name="Qu L."/>
            <person name="Liu H."/>
            <person name="Sun Y."/>
            <person name="Le M."/>
            <person name="Wang Q."/>
            <person name="Wei S."/>
            <person name="Zheng Y."/>
            <person name="Lin W."/>
            <person name="Duan Y."/>
            <person name="Cao H."/>
            <person name="Xiong S."/>
            <person name="Wang X."/>
            <person name="Wei L."/>
            <person name="Li C."/>
            <person name="Ma Q."/>
            <person name="Ju M."/>
            <person name="Zhao R."/>
            <person name="Li G."/>
            <person name="Mu C."/>
            <person name="Tian Q."/>
            <person name="Mei H."/>
            <person name="Zhang T."/>
            <person name="Gao T."/>
            <person name="Zhang H."/>
        </authorList>
    </citation>
    <scope>NUCLEOTIDE SEQUENCE</scope>
    <source>
        <strain evidence="8">KEN1</strain>
    </source>
</reference>
<dbReference type="InterPro" id="IPR045877">
    <property type="entry name" value="ZFP36-like"/>
</dbReference>
<evidence type="ECO:0000256" key="4">
    <source>
        <dbReference type="ARBA" id="ARBA00022833"/>
    </source>
</evidence>